<dbReference type="EMBL" id="WIVE01000067">
    <property type="protein sequence ID" value="MQX38043.1"/>
    <property type="molecule type" value="Genomic_DNA"/>
</dbReference>
<dbReference type="Pfam" id="PF00459">
    <property type="entry name" value="Inositol_P"/>
    <property type="match status" value="1"/>
</dbReference>
<dbReference type="GO" id="GO:0006020">
    <property type="term" value="P:inositol metabolic process"/>
    <property type="evidence" value="ECO:0007669"/>
    <property type="project" value="TreeGrafter"/>
</dbReference>
<feature type="binding site" evidence="5">
    <location>
        <position position="211"/>
    </location>
    <ligand>
        <name>Mg(2+)</name>
        <dbReference type="ChEBI" id="CHEBI:18420"/>
        <label>1</label>
        <note>catalytic</note>
    </ligand>
</feature>
<dbReference type="Proteomes" id="UP000434582">
    <property type="component" value="Unassembled WGS sequence"/>
</dbReference>
<organism evidence="6 7">
    <name type="scientific">Roseospira navarrensis</name>
    <dbReference type="NCBI Taxonomy" id="140058"/>
    <lineage>
        <taxon>Bacteria</taxon>
        <taxon>Pseudomonadati</taxon>
        <taxon>Pseudomonadota</taxon>
        <taxon>Alphaproteobacteria</taxon>
        <taxon>Rhodospirillales</taxon>
        <taxon>Rhodospirillaceae</taxon>
        <taxon>Roseospira</taxon>
    </lineage>
</organism>
<dbReference type="GO" id="GO:0007165">
    <property type="term" value="P:signal transduction"/>
    <property type="evidence" value="ECO:0007669"/>
    <property type="project" value="TreeGrafter"/>
</dbReference>
<dbReference type="PANTHER" id="PTHR20854:SF4">
    <property type="entry name" value="INOSITOL-1-MONOPHOSPHATASE-RELATED"/>
    <property type="match status" value="1"/>
</dbReference>
<keyword evidence="4 5" id="KW-0460">Magnesium</keyword>
<evidence type="ECO:0000256" key="4">
    <source>
        <dbReference type="ARBA" id="ARBA00022842"/>
    </source>
</evidence>
<dbReference type="Gene3D" id="3.30.540.10">
    <property type="entry name" value="Fructose-1,6-Bisphosphatase, subunit A, domain 1"/>
    <property type="match status" value="1"/>
</dbReference>
<evidence type="ECO:0000256" key="1">
    <source>
        <dbReference type="ARBA" id="ARBA00009759"/>
    </source>
</evidence>
<feature type="binding site" evidence="5">
    <location>
        <position position="94"/>
    </location>
    <ligand>
        <name>Mg(2+)</name>
        <dbReference type="ChEBI" id="CHEBI:18420"/>
        <label>1</label>
        <note>catalytic</note>
    </ligand>
</feature>
<feature type="binding site" evidence="5">
    <location>
        <position position="71"/>
    </location>
    <ligand>
        <name>Mg(2+)</name>
        <dbReference type="ChEBI" id="CHEBI:18420"/>
        <label>1</label>
        <note>catalytic</note>
    </ligand>
</feature>
<dbReference type="OrthoDB" id="9785695at2"/>
<dbReference type="GO" id="GO:0046872">
    <property type="term" value="F:metal ion binding"/>
    <property type="evidence" value="ECO:0007669"/>
    <property type="project" value="UniProtKB-KW"/>
</dbReference>
<dbReference type="PROSITE" id="PS00629">
    <property type="entry name" value="IMP_1"/>
    <property type="match status" value="1"/>
</dbReference>
<dbReference type="AlphaFoldDB" id="A0A7X1ZGT6"/>
<feature type="binding site" evidence="5">
    <location>
        <position position="97"/>
    </location>
    <ligand>
        <name>Mg(2+)</name>
        <dbReference type="ChEBI" id="CHEBI:18420"/>
        <label>1</label>
        <note>catalytic</note>
    </ligand>
</feature>
<dbReference type="PANTHER" id="PTHR20854">
    <property type="entry name" value="INOSITOL MONOPHOSPHATASE"/>
    <property type="match status" value="1"/>
</dbReference>
<comment type="similarity">
    <text evidence="1">Belongs to the inositol monophosphatase superfamily.</text>
</comment>
<evidence type="ECO:0000256" key="2">
    <source>
        <dbReference type="ARBA" id="ARBA00022723"/>
    </source>
</evidence>
<evidence type="ECO:0000313" key="7">
    <source>
        <dbReference type="Proteomes" id="UP000434582"/>
    </source>
</evidence>
<reference evidence="6 7" key="1">
    <citation type="submission" date="2019-10" db="EMBL/GenBank/DDBJ databases">
        <title>Draft whole-genome sequence of the purple nonsulfur photosynthetic bacterium Roseospira navarrensis DSM 15114.</title>
        <authorList>
            <person name="Kyndt J.A."/>
            <person name="Meyer T.E."/>
        </authorList>
    </citation>
    <scope>NUCLEOTIDE SEQUENCE [LARGE SCALE GENOMIC DNA]</scope>
    <source>
        <strain evidence="6 7">DSM 15114</strain>
    </source>
</reference>
<dbReference type="GO" id="GO:0008934">
    <property type="term" value="F:inositol monophosphate 1-phosphatase activity"/>
    <property type="evidence" value="ECO:0007669"/>
    <property type="project" value="TreeGrafter"/>
</dbReference>
<keyword evidence="3" id="KW-0378">Hydrolase</keyword>
<accession>A0A7X1ZGT6</accession>
<gene>
    <name evidence="6" type="ORF">GHC57_16105</name>
</gene>
<dbReference type="SUPFAM" id="SSF56655">
    <property type="entry name" value="Carbohydrate phosphatase"/>
    <property type="match status" value="1"/>
</dbReference>
<protein>
    <submittedName>
        <fullName evidence="6">Inositol monophosphatase</fullName>
    </submittedName>
</protein>
<evidence type="ECO:0000256" key="5">
    <source>
        <dbReference type="PIRSR" id="PIRSR600760-2"/>
    </source>
</evidence>
<evidence type="ECO:0000256" key="3">
    <source>
        <dbReference type="ARBA" id="ARBA00022801"/>
    </source>
</evidence>
<keyword evidence="7" id="KW-1185">Reference proteome</keyword>
<comment type="caution">
    <text evidence="6">The sequence shown here is derived from an EMBL/GenBank/DDBJ whole genome shotgun (WGS) entry which is preliminary data.</text>
</comment>
<comment type="cofactor">
    <cofactor evidence="5">
        <name>Mg(2+)</name>
        <dbReference type="ChEBI" id="CHEBI:18420"/>
    </cofactor>
</comment>
<dbReference type="RefSeq" id="WP_153346104.1">
    <property type="nucleotide sequence ID" value="NZ_WIVE01000067.1"/>
</dbReference>
<dbReference type="Gene3D" id="3.40.190.80">
    <property type="match status" value="1"/>
</dbReference>
<dbReference type="InterPro" id="IPR020583">
    <property type="entry name" value="Inositol_monoP_metal-BS"/>
</dbReference>
<sequence>MAIHVPIDTVATIMREVADAEVLPRFRNLSESDIRTKTSAQDVVTLADLEAETALARRLPDLVPGSVVVGEEATYADPGELDRLAEDAPVWVLDPVDGTGNFSKGHPAFAMIVALVHRGETLAGWILDPVGGHLAAAERGAGSRLDGVPVRIDTEPTRLRELRGCAFGPRGKALRGRVGKLLHIGSAAQVYLELARNRLQFGAYSRLMPWDHAAGILIHAEGGGHHGLLDGRPYAPTLRAGDLLLAPNRDLWAEMADLLKGTGVAGTLS</sequence>
<keyword evidence="2 5" id="KW-0479">Metal-binding</keyword>
<dbReference type="InterPro" id="IPR000760">
    <property type="entry name" value="Inositol_monophosphatase-like"/>
</dbReference>
<dbReference type="PRINTS" id="PR00377">
    <property type="entry name" value="IMPHPHTASES"/>
</dbReference>
<proteinExistence type="inferred from homology"/>
<name>A0A7X1ZGT6_9PROT</name>
<evidence type="ECO:0000313" key="6">
    <source>
        <dbReference type="EMBL" id="MQX38043.1"/>
    </source>
</evidence>